<dbReference type="InterPro" id="IPR027373">
    <property type="entry name" value="RHH_dom"/>
</dbReference>
<sequence>MKSNIVKRSIVIDGRSTSISLEDAFWEELKRIARDWNLTAYQLVTDIEAKYPHFNLSSTLRLFVLENVRRGQGPHMSGNSSAS</sequence>
<dbReference type="RefSeq" id="WP_307428263.1">
    <property type="nucleotide sequence ID" value="NZ_JAUSVK010000001.1"/>
</dbReference>
<dbReference type="InterPro" id="IPR038268">
    <property type="entry name" value="RHH_sf"/>
</dbReference>
<dbReference type="Pfam" id="PF13467">
    <property type="entry name" value="RHH_4"/>
    <property type="match status" value="1"/>
</dbReference>
<comment type="caution">
    <text evidence="2">The sequence shown here is derived from an EMBL/GenBank/DDBJ whole genome shotgun (WGS) entry which is preliminary data.</text>
</comment>
<dbReference type="GO" id="GO:0003677">
    <property type="term" value="F:DNA binding"/>
    <property type="evidence" value="ECO:0007669"/>
    <property type="project" value="UniProtKB-KW"/>
</dbReference>
<protein>
    <submittedName>
        <fullName evidence="2">DNA-binding ribbon-helix-helix protein</fullName>
    </submittedName>
</protein>
<dbReference type="Gene3D" id="1.10.3990.20">
    <property type="entry name" value="protein bp1543"/>
    <property type="match status" value="1"/>
</dbReference>
<keyword evidence="2" id="KW-0238">DNA-binding</keyword>
<dbReference type="Proteomes" id="UP001237448">
    <property type="component" value="Unassembled WGS sequence"/>
</dbReference>
<evidence type="ECO:0000313" key="2">
    <source>
        <dbReference type="EMBL" id="MDQ0393238.1"/>
    </source>
</evidence>
<proteinExistence type="predicted"/>
<feature type="domain" description="Ribbon-helix-helix" evidence="1">
    <location>
        <begin position="6"/>
        <end position="67"/>
    </location>
</feature>
<evidence type="ECO:0000313" key="3">
    <source>
        <dbReference type="Proteomes" id="UP001237448"/>
    </source>
</evidence>
<reference evidence="2 3" key="1">
    <citation type="submission" date="2023-07" db="EMBL/GenBank/DDBJ databases">
        <title>Genomic Encyclopedia of Type Strains, Phase IV (KMG-IV): sequencing the most valuable type-strain genomes for metagenomic binning, comparative biology and taxonomic classification.</title>
        <authorList>
            <person name="Goeker M."/>
        </authorList>
    </citation>
    <scope>NUCLEOTIDE SEQUENCE [LARGE SCALE GENOMIC DNA]</scope>
    <source>
        <strain evidence="2 3">DSM 5896</strain>
    </source>
</reference>
<dbReference type="EMBL" id="JAUSVK010000001">
    <property type="protein sequence ID" value="MDQ0393238.1"/>
    <property type="molecule type" value="Genomic_DNA"/>
</dbReference>
<organism evidence="2 3">
    <name type="scientific">Labrys monachus</name>
    <dbReference type="NCBI Taxonomy" id="217067"/>
    <lineage>
        <taxon>Bacteria</taxon>
        <taxon>Pseudomonadati</taxon>
        <taxon>Pseudomonadota</taxon>
        <taxon>Alphaproteobacteria</taxon>
        <taxon>Hyphomicrobiales</taxon>
        <taxon>Xanthobacteraceae</taxon>
        <taxon>Labrys</taxon>
    </lineage>
</organism>
<name>A0ABU0FF51_9HYPH</name>
<gene>
    <name evidence="2" type="ORF">J3R73_003030</name>
</gene>
<evidence type="ECO:0000259" key="1">
    <source>
        <dbReference type="Pfam" id="PF13467"/>
    </source>
</evidence>
<keyword evidence="3" id="KW-1185">Reference proteome</keyword>
<accession>A0ABU0FF51</accession>